<dbReference type="GO" id="GO:0052689">
    <property type="term" value="F:carboxylic ester hydrolase activity"/>
    <property type="evidence" value="ECO:0007669"/>
    <property type="project" value="UniProtKB-ARBA"/>
</dbReference>
<dbReference type="AlphaFoldDB" id="A0A3G8GX36"/>
<dbReference type="Pfam" id="PF02129">
    <property type="entry name" value="Peptidase_S15"/>
    <property type="match status" value="1"/>
</dbReference>
<name>A0A3G8GX36_9BURK</name>
<organism evidence="4 5">
    <name type="scientific">Cupriavidus pauculus</name>
    <dbReference type="NCBI Taxonomy" id="82633"/>
    <lineage>
        <taxon>Bacteria</taxon>
        <taxon>Pseudomonadati</taxon>
        <taxon>Pseudomonadota</taxon>
        <taxon>Betaproteobacteria</taxon>
        <taxon>Burkholderiales</taxon>
        <taxon>Burkholderiaceae</taxon>
        <taxon>Cupriavidus</taxon>
    </lineage>
</organism>
<proteinExistence type="predicted"/>
<dbReference type="InterPro" id="IPR050261">
    <property type="entry name" value="FrsA_esterase"/>
</dbReference>
<protein>
    <submittedName>
        <fullName evidence="4">Dienelactone hydrolase</fullName>
    </submittedName>
</protein>
<dbReference type="EMBL" id="CP033969">
    <property type="protein sequence ID" value="AZG12816.1"/>
    <property type="molecule type" value="Genomic_DNA"/>
</dbReference>
<dbReference type="InterPro" id="IPR000383">
    <property type="entry name" value="Xaa-Pro-like_dom"/>
</dbReference>
<dbReference type="Gene3D" id="3.40.50.1820">
    <property type="entry name" value="alpha/beta hydrolase"/>
    <property type="match status" value="1"/>
</dbReference>
<sequence length="311" mass="33034">MSRAVPSLHRALAVLAALAALAGLAGCGPAAAQAALPPQAVEQVVMVPKVNAQATMDLETTIIRPAGDGPFPLVVINHGKSPGKPAFQGRARFAAQSAEFVRRGYVVALPMRQGFSKSGGQYVGGSCDVRGNGMMQAEDVVAALDYLAQQPYVDPARIVVLGQSHGGLSTMALSAIGYPGVLGVVNFAGGLRNDNCVGWENNLIDAFGDYGRGARYPSLWIYGANDSYWPWPLPERMFNSYKANARGPAADARFVDVGEFEGDSHRLFSNRAGVALWLPEVEAFFRHLGLPFDELPERALPVRGRPAGQAS</sequence>
<evidence type="ECO:0000256" key="2">
    <source>
        <dbReference type="SAM" id="SignalP"/>
    </source>
</evidence>
<dbReference type="OrthoDB" id="8564128at2"/>
<dbReference type="Proteomes" id="UP000270411">
    <property type="component" value="Chromosome 1"/>
</dbReference>
<dbReference type="SUPFAM" id="SSF53474">
    <property type="entry name" value="alpha/beta-Hydrolases"/>
    <property type="match status" value="1"/>
</dbReference>
<dbReference type="PROSITE" id="PS51257">
    <property type="entry name" value="PROKAR_LIPOPROTEIN"/>
    <property type="match status" value="1"/>
</dbReference>
<evidence type="ECO:0000256" key="1">
    <source>
        <dbReference type="ARBA" id="ARBA00022801"/>
    </source>
</evidence>
<dbReference type="PANTHER" id="PTHR22946">
    <property type="entry name" value="DIENELACTONE HYDROLASE DOMAIN-CONTAINING PROTEIN-RELATED"/>
    <property type="match status" value="1"/>
</dbReference>
<dbReference type="PANTHER" id="PTHR22946:SF9">
    <property type="entry name" value="POLYKETIDE TRANSFERASE AF380"/>
    <property type="match status" value="1"/>
</dbReference>
<feature type="domain" description="Xaa-Pro dipeptidyl-peptidase-like" evidence="3">
    <location>
        <begin position="57"/>
        <end position="182"/>
    </location>
</feature>
<gene>
    <name evidence="4" type="ORF">EHF44_04845</name>
</gene>
<feature type="chain" id="PRO_5018136135" evidence="2">
    <location>
        <begin position="35"/>
        <end position="311"/>
    </location>
</feature>
<feature type="signal peptide" evidence="2">
    <location>
        <begin position="1"/>
        <end position="34"/>
    </location>
</feature>
<dbReference type="InterPro" id="IPR029058">
    <property type="entry name" value="AB_hydrolase_fold"/>
</dbReference>
<evidence type="ECO:0000313" key="5">
    <source>
        <dbReference type="Proteomes" id="UP000270411"/>
    </source>
</evidence>
<dbReference type="KEGG" id="cpau:EHF44_04845"/>
<keyword evidence="2" id="KW-0732">Signal</keyword>
<evidence type="ECO:0000313" key="4">
    <source>
        <dbReference type="EMBL" id="AZG12816.1"/>
    </source>
</evidence>
<accession>A0A3G8GX36</accession>
<dbReference type="RefSeq" id="WP_124682704.1">
    <property type="nucleotide sequence ID" value="NZ_CP033969.1"/>
</dbReference>
<evidence type="ECO:0000259" key="3">
    <source>
        <dbReference type="Pfam" id="PF02129"/>
    </source>
</evidence>
<keyword evidence="1 4" id="KW-0378">Hydrolase</keyword>
<reference evidence="5" key="1">
    <citation type="submission" date="2018-11" db="EMBL/GenBank/DDBJ databases">
        <title>FDA dAtabase for Regulatory Grade micrObial Sequences (FDA-ARGOS): Supporting development and validation of Infectious Disease Dx tests.</title>
        <authorList>
            <person name="Goldberg B."/>
            <person name="Campos J."/>
            <person name="Tallon L."/>
            <person name="Sadzewicz L."/>
            <person name="Zhao X."/>
            <person name="Vavikolanu K."/>
            <person name="Mehta A."/>
            <person name="Aluvathingal J."/>
            <person name="Nadendla S."/>
            <person name="Geyer C."/>
            <person name="Nandy P."/>
            <person name="Yan Y."/>
            <person name="Sichtig H."/>
        </authorList>
    </citation>
    <scope>NUCLEOTIDE SEQUENCE [LARGE SCALE GENOMIC DNA]</scope>
    <source>
        <strain evidence="5">FDAARGOS_614</strain>
    </source>
</reference>